<evidence type="ECO:0000313" key="3">
    <source>
        <dbReference type="Proteomes" id="UP001422759"/>
    </source>
</evidence>
<sequence length="421" mass="45023">MISQEQALGTADVWLNGGRGDGVRREVRHREFDLGWAVWAAPAPLERDPVTGERRPPADLGSACGVVDRQSGELSVWSSIPVDEVIEAYRLRARPAVGPGNVLTASYSDPATGQVAQIELVAAPGRDPVEHRLVAELARLGVPHTAVRGIHTALRSATLPGGYPAALVEREFPAAEISCDHPYGILAEERAEGVAALTERVQREVRPAPPRPRRVPAPAHGSVPAAAPVRDVELGRRLNAAFAEVVRYDVDDLAASRLPEDTRSALAWAGQPAEVPLFFTADRLESPPAGGLFADLRTHLRAAGTAVEPATLDVLAGWTRIGSDGLCAVAVRCSGNESGSVWAVHPRTGSGRFVNTSLSAFLRSLILLATARHTLSGLDPLEAADVLTNLQTALGESDPDAFRKESTWWSVVIEQMWHGLY</sequence>
<protein>
    <recommendedName>
        <fullName evidence="4">Nucleic acid/nucleotide deaminase of polymorphic system toxin</fullName>
    </recommendedName>
</protein>
<dbReference type="Proteomes" id="UP001422759">
    <property type="component" value="Unassembled WGS sequence"/>
</dbReference>
<evidence type="ECO:0008006" key="4">
    <source>
        <dbReference type="Google" id="ProtNLM"/>
    </source>
</evidence>
<accession>A0ABP5LF06</accession>
<dbReference type="RefSeq" id="WP_344465000.1">
    <property type="nucleotide sequence ID" value="NZ_BAAANT010000014.1"/>
</dbReference>
<organism evidence="2 3">
    <name type="scientific">Kitasatospora kazusensis</name>
    <dbReference type="NCBI Taxonomy" id="407974"/>
    <lineage>
        <taxon>Bacteria</taxon>
        <taxon>Bacillati</taxon>
        <taxon>Actinomycetota</taxon>
        <taxon>Actinomycetes</taxon>
        <taxon>Kitasatosporales</taxon>
        <taxon>Streptomycetaceae</taxon>
        <taxon>Kitasatospora</taxon>
    </lineage>
</organism>
<evidence type="ECO:0000313" key="2">
    <source>
        <dbReference type="EMBL" id="GAA2143569.1"/>
    </source>
</evidence>
<evidence type="ECO:0000256" key="1">
    <source>
        <dbReference type="SAM" id="MobiDB-lite"/>
    </source>
</evidence>
<dbReference type="Pfam" id="PF14435">
    <property type="entry name" value="SUKH-4"/>
    <property type="match status" value="1"/>
</dbReference>
<dbReference type="InterPro" id="IPR025851">
    <property type="entry name" value="SUKH-4"/>
</dbReference>
<feature type="region of interest" description="Disordered" evidence="1">
    <location>
        <begin position="204"/>
        <end position="224"/>
    </location>
</feature>
<reference evidence="3" key="1">
    <citation type="journal article" date="2019" name="Int. J. Syst. Evol. Microbiol.">
        <title>The Global Catalogue of Microorganisms (GCM) 10K type strain sequencing project: providing services to taxonomists for standard genome sequencing and annotation.</title>
        <authorList>
            <consortium name="The Broad Institute Genomics Platform"/>
            <consortium name="The Broad Institute Genome Sequencing Center for Infectious Disease"/>
            <person name="Wu L."/>
            <person name="Ma J."/>
        </authorList>
    </citation>
    <scope>NUCLEOTIDE SEQUENCE [LARGE SCALE GENOMIC DNA]</scope>
    <source>
        <strain evidence="3">JCM 14560</strain>
    </source>
</reference>
<name>A0ABP5LF06_9ACTN</name>
<comment type="caution">
    <text evidence="2">The sequence shown here is derived from an EMBL/GenBank/DDBJ whole genome shotgun (WGS) entry which is preliminary data.</text>
</comment>
<proteinExistence type="predicted"/>
<dbReference type="EMBL" id="BAAANT010000014">
    <property type="protein sequence ID" value="GAA2143569.1"/>
    <property type="molecule type" value="Genomic_DNA"/>
</dbReference>
<keyword evidence="3" id="KW-1185">Reference proteome</keyword>
<gene>
    <name evidence="2" type="ORF">GCM10009760_30130</name>
</gene>